<dbReference type="AlphaFoldDB" id="A0A3S5B959"/>
<dbReference type="OrthoDB" id="6279925at2759"/>
<protein>
    <submittedName>
        <fullName evidence="1">Uncharacterized protein</fullName>
    </submittedName>
</protein>
<dbReference type="Proteomes" id="UP000784294">
    <property type="component" value="Unassembled WGS sequence"/>
</dbReference>
<organism evidence="1 2">
    <name type="scientific">Protopolystoma xenopodis</name>
    <dbReference type="NCBI Taxonomy" id="117903"/>
    <lineage>
        <taxon>Eukaryota</taxon>
        <taxon>Metazoa</taxon>
        <taxon>Spiralia</taxon>
        <taxon>Lophotrochozoa</taxon>
        <taxon>Platyhelminthes</taxon>
        <taxon>Monogenea</taxon>
        <taxon>Polyopisthocotylea</taxon>
        <taxon>Polystomatidea</taxon>
        <taxon>Polystomatidae</taxon>
        <taxon>Protopolystoma</taxon>
    </lineage>
</organism>
<gene>
    <name evidence="1" type="ORF">PXEA_LOCUS30870</name>
</gene>
<name>A0A3S5B959_9PLAT</name>
<accession>A0A3S5B959</accession>
<proteinExistence type="predicted"/>
<comment type="caution">
    <text evidence="1">The sequence shown here is derived from an EMBL/GenBank/DDBJ whole genome shotgun (WGS) entry which is preliminary data.</text>
</comment>
<sequence>MKDCLAFPKAVLIQGGPQFRSRIDLINTPSGSRTVTVQNGSLKHYPLGRIATNALGSQDKCEFQGRPGLDKNNFWESKDI</sequence>
<keyword evidence="2" id="KW-1185">Reference proteome</keyword>
<evidence type="ECO:0000313" key="2">
    <source>
        <dbReference type="Proteomes" id="UP000784294"/>
    </source>
</evidence>
<dbReference type="EMBL" id="CAAALY010254952">
    <property type="protein sequence ID" value="VEL37430.1"/>
    <property type="molecule type" value="Genomic_DNA"/>
</dbReference>
<reference evidence="1" key="1">
    <citation type="submission" date="2018-11" db="EMBL/GenBank/DDBJ databases">
        <authorList>
            <consortium name="Pathogen Informatics"/>
        </authorList>
    </citation>
    <scope>NUCLEOTIDE SEQUENCE</scope>
</reference>
<evidence type="ECO:0000313" key="1">
    <source>
        <dbReference type="EMBL" id="VEL37430.1"/>
    </source>
</evidence>